<dbReference type="InterPro" id="IPR001138">
    <property type="entry name" value="Zn2Cys6_DnaBD"/>
</dbReference>
<dbReference type="VEuPathDB" id="FungiDB:CC77DRAFT_951043"/>
<proteinExistence type="inferred from homology"/>
<dbReference type="SMART" id="SM00066">
    <property type="entry name" value="GAL4"/>
    <property type="match status" value="2"/>
</dbReference>
<evidence type="ECO:0000256" key="3">
    <source>
        <dbReference type="ARBA" id="ARBA00022833"/>
    </source>
</evidence>
<keyword evidence="5" id="KW-0238">DNA-binding</keyword>
<feature type="compositionally biased region" description="Basic and acidic residues" evidence="11">
    <location>
        <begin position="1"/>
        <end position="11"/>
    </location>
</feature>
<evidence type="ECO:0000259" key="12">
    <source>
        <dbReference type="PROSITE" id="PS50048"/>
    </source>
</evidence>
<dbReference type="InterPro" id="IPR051089">
    <property type="entry name" value="prtT"/>
</dbReference>
<evidence type="ECO:0000313" key="14">
    <source>
        <dbReference type="Proteomes" id="UP000291422"/>
    </source>
</evidence>
<sequence>MRGDSDEDQRSKRARTSLEGNAHDIANPPNVTTGTAQQHEQHHQQERRATQACFRCRKQKLRCLGGRPCVRCVKASKECDFGQGHAGNVAYRPNVTVDAAQYEQHHQQERRATQACFRCRKQKLRCLGGRPCERCVKASKKCDFGKPGHASPVPNSNNNTNTNGDVVEDRHGAAARASLVRLEDSVTNLLAGLQNTGTNGTDLFPALTAAPATVSSTVPVTAPAPAPAPPPLEPSSYHATALTSTATTALLSTSDPLTTQGLGHVRFGDSPEVNFISPHSYSSRTETTSPSGEHDVRTGNEHRDNEGEERLASATKDGFGPPFQSLVYQPSVWENRERSKQNSPLPEPRVHSARMPPWGVRDEPVSSGVIDLALARTLYTFFVEHCHPFLPIVDIALPDPFTSVQRYPSLFSAILAISARFYLRSSSKAHIMDSHVPKALAEIAESHLAHTLLRKKHTLADVQAILLLAAWGLQSGGKGPDAWVLTGHAARVSRRLGIQRAVGQAVAATQKDRSQLEAPAEVDTAVLRQWRTWLAWFSFDSFLSFGFGRPQSTQFESIDDQAFLKARLSHPLPRPGTQASLSLYGDAYIAAKAQLAVVARSFVLWVEEQARSGPPDSQSLLSMLSDLNGRLDDWCKLWVWSGSSHALYLGASARIARLQAEHLRLSINAMALRSSTHSEGHEGSITYLRKALNAATSTIQTHFESSQTDLALSFATDYMAMAFAQAAVFLIRLTKASPFVQQVVSLDPAVVSHYLTMSVDLLELGDMSETRLSTYFARTIRGIARAAGLAIRPDDATATTGVVPHERGGQSHTHEHSISMGSVDGVGDAGQYDADTFWAGPDLFDLSCVLGLSGSGIEQDADWLEPALGSFTRPGTPSWDLIFGAQEGSV</sequence>
<dbReference type="GO" id="GO:0000981">
    <property type="term" value="F:DNA-binding transcription factor activity, RNA polymerase II-specific"/>
    <property type="evidence" value="ECO:0007669"/>
    <property type="project" value="InterPro"/>
</dbReference>
<dbReference type="PANTHER" id="PTHR31845">
    <property type="entry name" value="FINGER DOMAIN PROTEIN, PUTATIVE-RELATED"/>
    <property type="match status" value="1"/>
</dbReference>
<comment type="similarity">
    <text evidence="8">Belongs to the prtT family.</text>
</comment>
<dbReference type="InterPro" id="IPR007219">
    <property type="entry name" value="XnlR_reg_dom"/>
</dbReference>
<reference evidence="14" key="1">
    <citation type="journal article" date="2019" name="bioRxiv">
        <title>Genomics, evolutionary history and diagnostics of the Alternaria alternata species group including apple and Asian pear pathotypes.</title>
        <authorList>
            <person name="Armitage A.D."/>
            <person name="Cockerton H.M."/>
            <person name="Sreenivasaprasad S."/>
            <person name="Woodhall J.W."/>
            <person name="Lane C.R."/>
            <person name="Harrison R.J."/>
            <person name="Clarkson J.P."/>
        </authorList>
    </citation>
    <scope>NUCLEOTIDE SEQUENCE [LARGE SCALE GENOMIC DNA]</scope>
    <source>
        <strain evidence="14">FERA 1177</strain>
    </source>
</reference>
<name>A0A4Q4NN20_ALTAL</name>
<feature type="compositionally biased region" description="Basic and acidic residues" evidence="11">
    <location>
        <begin position="292"/>
        <end position="311"/>
    </location>
</feature>
<evidence type="ECO:0000256" key="8">
    <source>
        <dbReference type="ARBA" id="ARBA00038134"/>
    </source>
</evidence>
<feature type="domain" description="Zn(2)-C6 fungal-type" evidence="12">
    <location>
        <begin position="115"/>
        <end position="144"/>
    </location>
</feature>
<feature type="region of interest" description="Disordered" evidence="11">
    <location>
        <begin position="334"/>
        <end position="355"/>
    </location>
</feature>
<feature type="region of interest" description="Disordered" evidence="11">
    <location>
        <begin position="1"/>
        <end position="44"/>
    </location>
</feature>
<dbReference type="Pfam" id="PF04082">
    <property type="entry name" value="Fungal_trans"/>
    <property type="match status" value="1"/>
</dbReference>
<evidence type="ECO:0000256" key="2">
    <source>
        <dbReference type="ARBA" id="ARBA00022723"/>
    </source>
</evidence>
<keyword evidence="6" id="KW-0804">Transcription</keyword>
<organism evidence="13 14">
    <name type="scientific">Alternaria alternata</name>
    <name type="common">Alternaria rot fungus</name>
    <name type="synonym">Torula alternata</name>
    <dbReference type="NCBI Taxonomy" id="5599"/>
    <lineage>
        <taxon>Eukaryota</taxon>
        <taxon>Fungi</taxon>
        <taxon>Dikarya</taxon>
        <taxon>Ascomycota</taxon>
        <taxon>Pezizomycotina</taxon>
        <taxon>Dothideomycetes</taxon>
        <taxon>Pleosporomycetidae</taxon>
        <taxon>Pleosporales</taxon>
        <taxon>Pleosporineae</taxon>
        <taxon>Pleosporaceae</taxon>
        <taxon>Alternaria</taxon>
        <taxon>Alternaria sect. Alternaria</taxon>
        <taxon>Alternaria alternata complex</taxon>
    </lineage>
</organism>
<keyword evidence="2" id="KW-0479">Metal-binding</keyword>
<evidence type="ECO:0000256" key="9">
    <source>
        <dbReference type="ARBA" id="ARBA00041135"/>
    </source>
</evidence>
<evidence type="ECO:0000256" key="6">
    <source>
        <dbReference type="ARBA" id="ARBA00023163"/>
    </source>
</evidence>
<evidence type="ECO:0000256" key="10">
    <source>
        <dbReference type="ARBA" id="ARBA00042461"/>
    </source>
</evidence>
<comment type="subcellular location">
    <subcellularLocation>
        <location evidence="1">Nucleus</location>
    </subcellularLocation>
</comment>
<comment type="caution">
    <text evidence="13">The sequence shown here is derived from an EMBL/GenBank/DDBJ whole genome shotgun (WGS) entry which is preliminary data.</text>
</comment>
<dbReference type="SUPFAM" id="SSF57701">
    <property type="entry name" value="Zn2/Cys6 DNA-binding domain"/>
    <property type="match status" value="2"/>
</dbReference>
<evidence type="ECO:0000256" key="1">
    <source>
        <dbReference type="ARBA" id="ARBA00004123"/>
    </source>
</evidence>
<keyword evidence="3" id="KW-0862">Zinc</keyword>
<keyword evidence="7" id="KW-0539">Nucleus</keyword>
<evidence type="ECO:0000313" key="13">
    <source>
        <dbReference type="EMBL" id="RYN79606.1"/>
    </source>
</evidence>
<keyword evidence="4" id="KW-0805">Transcription regulation</keyword>
<dbReference type="InterPro" id="IPR036864">
    <property type="entry name" value="Zn2-C6_fun-type_DNA-bd_sf"/>
</dbReference>
<accession>A0A4Q4NN20</accession>
<evidence type="ECO:0000256" key="4">
    <source>
        <dbReference type="ARBA" id="ARBA00023015"/>
    </source>
</evidence>
<dbReference type="Proteomes" id="UP000291422">
    <property type="component" value="Unassembled WGS sequence"/>
</dbReference>
<evidence type="ECO:0000256" key="11">
    <source>
        <dbReference type="SAM" id="MobiDB-lite"/>
    </source>
</evidence>
<feature type="compositionally biased region" description="Polar residues" evidence="11">
    <location>
        <begin position="277"/>
        <end position="291"/>
    </location>
</feature>
<dbReference type="GO" id="GO:0006351">
    <property type="term" value="P:DNA-templated transcription"/>
    <property type="evidence" value="ECO:0007669"/>
    <property type="project" value="InterPro"/>
</dbReference>
<dbReference type="Gene3D" id="4.10.240.10">
    <property type="entry name" value="Zn(2)-C6 fungal-type DNA-binding domain"/>
    <property type="match status" value="2"/>
</dbReference>
<dbReference type="GO" id="GO:0008270">
    <property type="term" value="F:zinc ion binding"/>
    <property type="evidence" value="ECO:0007669"/>
    <property type="project" value="InterPro"/>
</dbReference>
<feature type="domain" description="Zn(2)-C6 fungal-type" evidence="12">
    <location>
        <begin position="52"/>
        <end position="81"/>
    </location>
</feature>
<dbReference type="PROSITE" id="PS50048">
    <property type="entry name" value="ZN2_CY6_FUNGAL_2"/>
    <property type="match status" value="2"/>
</dbReference>
<gene>
    <name evidence="13" type="ORF">AA0117_g3421</name>
</gene>
<feature type="region of interest" description="Disordered" evidence="11">
    <location>
        <begin position="269"/>
        <end position="316"/>
    </location>
</feature>
<dbReference type="GO" id="GO:0005634">
    <property type="term" value="C:nucleus"/>
    <property type="evidence" value="ECO:0007669"/>
    <property type="project" value="UniProtKB-SubCell"/>
</dbReference>
<dbReference type="CDD" id="cd00067">
    <property type="entry name" value="GAL4"/>
    <property type="match status" value="2"/>
</dbReference>
<evidence type="ECO:0000256" key="5">
    <source>
        <dbReference type="ARBA" id="ARBA00023125"/>
    </source>
</evidence>
<dbReference type="VEuPathDB" id="FungiDB:CC77DRAFT_1026712"/>
<protein>
    <recommendedName>
        <fullName evidence="9">Transcriptional activator of proteases prtT</fullName>
    </recommendedName>
    <alternativeName>
        <fullName evidence="10">Zn(2)-C6 zinc finger-containing protein prtT</fullName>
    </alternativeName>
</protein>
<dbReference type="CDD" id="cd12148">
    <property type="entry name" value="fungal_TF_MHR"/>
    <property type="match status" value="1"/>
</dbReference>
<dbReference type="EMBL" id="PDXD01000005">
    <property type="protein sequence ID" value="RYN79606.1"/>
    <property type="molecule type" value="Genomic_DNA"/>
</dbReference>
<dbReference type="GO" id="GO:0000976">
    <property type="term" value="F:transcription cis-regulatory region binding"/>
    <property type="evidence" value="ECO:0007669"/>
    <property type="project" value="TreeGrafter"/>
</dbReference>
<dbReference type="PANTHER" id="PTHR31845:SF34">
    <property type="entry name" value="TRANSCRIPTIONAL ACTIVATOR OF PROTEASES PRTT"/>
    <property type="match status" value="1"/>
</dbReference>
<dbReference type="SMART" id="SM00906">
    <property type="entry name" value="Fungal_trans"/>
    <property type="match status" value="1"/>
</dbReference>
<dbReference type="AlphaFoldDB" id="A0A4Q4NN20"/>
<dbReference type="PROSITE" id="PS00463">
    <property type="entry name" value="ZN2_CY6_FUNGAL_1"/>
    <property type="match status" value="2"/>
</dbReference>
<dbReference type="Pfam" id="PF00172">
    <property type="entry name" value="Zn_clus"/>
    <property type="match status" value="2"/>
</dbReference>
<evidence type="ECO:0000256" key="7">
    <source>
        <dbReference type="ARBA" id="ARBA00023242"/>
    </source>
</evidence>